<evidence type="ECO:0000256" key="1">
    <source>
        <dbReference type="SAM" id="MobiDB-lite"/>
    </source>
</evidence>
<gene>
    <name evidence="2" type="ORF">Rumeso_01617</name>
</gene>
<dbReference type="EC" id="4.2.99.18" evidence="2"/>
<proteinExistence type="predicted"/>
<dbReference type="GO" id="GO:0006281">
    <property type="term" value="P:DNA repair"/>
    <property type="evidence" value="ECO:0007669"/>
    <property type="project" value="InterPro"/>
</dbReference>
<organism evidence="2 3">
    <name type="scientific">Rubellimicrobium mesophilum DSM 19309</name>
    <dbReference type="NCBI Taxonomy" id="442562"/>
    <lineage>
        <taxon>Bacteria</taxon>
        <taxon>Pseudomonadati</taxon>
        <taxon>Pseudomonadota</taxon>
        <taxon>Alphaproteobacteria</taxon>
        <taxon>Rhodobacterales</taxon>
        <taxon>Roseobacteraceae</taxon>
        <taxon>Rubellimicrobium</taxon>
    </lineage>
</organism>
<keyword evidence="2" id="KW-0456">Lyase</keyword>
<comment type="caution">
    <text evidence="2">The sequence shown here is derived from an EMBL/GenBank/DDBJ whole genome shotgun (WGS) entry which is preliminary data.</text>
</comment>
<reference evidence="2 3" key="1">
    <citation type="submission" date="2013-02" db="EMBL/GenBank/DDBJ databases">
        <authorList>
            <person name="Fiebig A."/>
            <person name="Goeker M."/>
            <person name="Klenk H.-P.P."/>
        </authorList>
    </citation>
    <scope>NUCLEOTIDE SEQUENCE [LARGE SCALE GENOMIC DNA]</scope>
    <source>
        <strain evidence="2 3">DSM 19309</strain>
    </source>
</reference>
<keyword evidence="2" id="KW-0255">Endonuclease</keyword>
<dbReference type="HOGENOM" id="CLU_1433506_0_0_5"/>
<evidence type="ECO:0000313" key="2">
    <source>
        <dbReference type="EMBL" id="EYD76659.1"/>
    </source>
</evidence>
<feature type="compositionally biased region" description="Basic and acidic residues" evidence="1">
    <location>
        <begin position="103"/>
        <end position="122"/>
    </location>
</feature>
<dbReference type="SUPFAM" id="SSF48150">
    <property type="entry name" value="DNA-glycosylase"/>
    <property type="match status" value="1"/>
</dbReference>
<keyword evidence="2" id="KW-0378">Hydrolase</keyword>
<protein>
    <submittedName>
        <fullName evidence="2">Endonuclease III</fullName>
        <ecNumber evidence="2">4.2.99.18</ecNumber>
    </submittedName>
</protein>
<dbReference type="InterPro" id="IPR023170">
    <property type="entry name" value="HhH_base_excis_C"/>
</dbReference>
<dbReference type="InterPro" id="IPR011257">
    <property type="entry name" value="DNA_glycosylase"/>
</dbReference>
<evidence type="ECO:0000313" key="3">
    <source>
        <dbReference type="Proteomes" id="UP000019666"/>
    </source>
</evidence>
<accession>A0A017HSD5</accession>
<feature type="region of interest" description="Disordered" evidence="1">
    <location>
        <begin position="103"/>
        <end position="189"/>
    </location>
</feature>
<name>A0A017HSD5_9RHOB</name>
<dbReference type="Gene3D" id="1.10.340.30">
    <property type="entry name" value="Hypothetical protein, domain 2"/>
    <property type="match status" value="1"/>
</dbReference>
<dbReference type="PATRIC" id="fig|442562.3.peg.1601"/>
<dbReference type="Gene3D" id="1.10.1670.10">
    <property type="entry name" value="Helix-hairpin-Helix base-excision DNA repair enzymes (C-terminal)"/>
    <property type="match status" value="1"/>
</dbReference>
<dbReference type="EMBL" id="AOSK01000041">
    <property type="protein sequence ID" value="EYD76659.1"/>
    <property type="molecule type" value="Genomic_DNA"/>
</dbReference>
<dbReference type="STRING" id="442562.Rumeso_01617"/>
<dbReference type="AlphaFoldDB" id="A0A017HSD5"/>
<keyword evidence="3" id="KW-1185">Reference proteome</keyword>
<dbReference type="Proteomes" id="UP000019666">
    <property type="component" value="Unassembled WGS sequence"/>
</dbReference>
<dbReference type="GO" id="GO:0140078">
    <property type="term" value="F:class I DNA-(apurinic or apyrimidinic site) endonuclease activity"/>
    <property type="evidence" value="ECO:0007669"/>
    <property type="project" value="UniProtKB-EC"/>
</dbReference>
<keyword evidence="2" id="KW-0540">Nuclease</keyword>
<sequence length="189" mass="20636">MACSGQAPDDLKAKALAIHRRLCREYGCPIAYFHDHDPLSELVSALLSHRTRNADSGRAFTALRSRYPTWEALRDAPTAEVETLIRGVTWPEQKAPRIQATLRGDHGSAWHPDPRFPRRDACPRGARLAGGHPGRRPQDQRGRPVLQQFASRRIAGRQSPSPGGAAHGTDPAHHGRGSVPCRSGRAAAT</sequence>